<dbReference type="Proteomes" id="UP000604046">
    <property type="component" value="Unassembled WGS sequence"/>
</dbReference>
<feature type="region of interest" description="Disordered" evidence="1">
    <location>
        <begin position="16"/>
        <end position="36"/>
    </location>
</feature>
<evidence type="ECO:0000313" key="3">
    <source>
        <dbReference type="Proteomes" id="UP000604046"/>
    </source>
</evidence>
<dbReference type="OrthoDB" id="436826at2759"/>
<evidence type="ECO:0000256" key="1">
    <source>
        <dbReference type="SAM" id="MobiDB-lite"/>
    </source>
</evidence>
<accession>A0A812MGK1</accession>
<feature type="non-terminal residue" evidence="2">
    <location>
        <position position="1"/>
    </location>
</feature>
<name>A0A812MGK1_9DINO</name>
<organism evidence="2 3">
    <name type="scientific">Symbiodinium natans</name>
    <dbReference type="NCBI Taxonomy" id="878477"/>
    <lineage>
        <taxon>Eukaryota</taxon>
        <taxon>Sar</taxon>
        <taxon>Alveolata</taxon>
        <taxon>Dinophyceae</taxon>
        <taxon>Suessiales</taxon>
        <taxon>Symbiodiniaceae</taxon>
        <taxon>Symbiodinium</taxon>
    </lineage>
</organism>
<protein>
    <submittedName>
        <fullName evidence="2">INP53 protein</fullName>
    </submittedName>
</protein>
<sequence>MQNSIWLIHGFPRSPLEDSTFQTPPPKRDAHEPSDPSNGFPGVRWLLVEIIVRPIFGLPVSLGALQYFKLAFAAQGPAAALLLAPYLAAPHPPAEVKMAYISVFCPSSYQDAQPLSPSFFFPEARAFREERSVVAHSPPRLPPPLRRSLSSDDSFWPDMGADSSLNALAQAAAAAGVALPETSASVPRLRLDRVQ</sequence>
<evidence type="ECO:0000313" key="2">
    <source>
        <dbReference type="EMBL" id="CAE7264323.1"/>
    </source>
</evidence>
<dbReference type="AlphaFoldDB" id="A0A812MGK1"/>
<keyword evidence="3" id="KW-1185">Reference proteome</keyword>
<dbReference type="EMBL" id="CAJNDS010001546">
    <property type="protein sequence ID" value="CAE7264323.1"/>
    <property type="molecule type" value="Genomic_DNA"/>
</dbReference>
<reference evidence="2" key="1">
    <citation type="submission" date="2021-02" db="EMBL/GenBank/DDBJ databases">
        <authorList>
            <person name="Dougan E. K."/>
            <person name="Rhodes N."/>
            <person name="Thang M."/>
            <person name="Chan C."/>
        </authorList>
    </citation>
    <scope>NUCLEOTIDE SEQUENCE</scope>
</reference>
<comment type="caution">
    <text evidence="2">The sequence shown here is derived from an EMBL/GenBank/DDBJ whole genome shotgun (WGS) entry which is preliminary data.</text>
</comment>
<gene>
    <name evidence="2" type="primary">INP53</name>
    <name evidence="2" type="ORF">SNAT2548_LOCUS13914</name>
</gene>
<proteinExistence type="predicted"/>